<name>A0A7W8AA54_9ACTN</name>
<evidence type="ECO:0000313" key="2">
    <source>
        <dbReference type="EMBL" id="MBB5081411.1"/>
    </source>
</evidence>
<sequence>MLWWVLPGALLIGAAAWGTAQWLLQGLPHLPIPQQVSTRIEAVRTALAAAAGVGAGVTLLLAVRRQRHQEVATWHTTHDASERRVTELYTKAVEQLGHDKAPVRLGGLYALERLGQDTPALRQTIVNVICAYLRMPYEHPPDRQIQQNEPGVPRTVIGGVAKLSNSPRHDPLEEFQVRLTAQRILTDHLRHQTSAAPSRWWPRPLDRSSRHWADIHLDLIGATLSDLDLRACRIRSARFDLATFHGTAVCNDAIFDRDAWFGGTTFNGGATFDGVIFNGRVGFNGGTFDGVASFSGATFNGGTEFVGVTFDGNAEFSGAMFIGGASFHDATFSADVTFDGAGAGLKTARLAGARLAPMAAGMVRVLPFHWHIEADADGWQTLRLATPAELTQDGGEENLPANG</sequence>
<dbReference type="Proteomes" id="UP000568380">
    <property type="component" value="Unassembled WGS sequence"/>
</dbReference>
<keyword evidence="3" id="KW-1185">Reference proteome</keyword>
<proteinExistence type="predicted"/>
<reference evidence="2 3" key="1">
    <citation type="submission" date="2020-08" db="EMBL/GenBank/DDBJ databases">
        <title>Genomic Encyclopedia of Type Strains, Phase IV (KMG-IV): sequencing the most valuable type-strain genomes for metagenomic binning, comparative biology and taxonomic classification.</title>
        <authorList>
            <person name="Goeker M."/>
        </authorList>
    </citation>
    <scope>NUCLEOTIDE SEQUENCE [LARGE SCALE GENOMIC DNA]</scope>
    <source>
        <strain evidence="2 3">DSM 45385</strain>
    </source>
</reference>
<dbReference type="Gene3D" id="2.160.20.80">
    <property type="entry name" value="E3 ubiquitin-protein ligase SopA"/>
    <property type="match status" value="1"/>
</dbReference>
<organism evidence="2 3">
    <name type="scientific">Nonomuraea endophytica</name>
    <dbReference type="NCBI Taxonomy" id="714136"/>
    <lineage>
        <taxon>Bacteria</taxon>
        <taxon>Bacillati</taxon>
        <taxon>Actinomycetota</taxon>
        <taxon>Actinomycetes</taxon>
        <taxon>Streptosporangiales</taxon>
        <taxon>Streptosporangiaceae</taxon>
        <taxon>Nonomuraea</taxon>
    </lineage>
</organism>
<accession>A0A7W8AA54</accession>
<dbReference type="RefSeq" id="WP_184968750.1">
    <property type="nucleotide sequence ID" value="NZ_JACHIN010000010.1"/>
</dbReference>
<protein>
    <recommendedName>
        <fullName evidence="4">Pentapeptide repeat-containing protein</fullName>
    </recommendedName>
</protein>
<gene>
    <name evidence="2" type="ORF">HNR40_006906</name>
</gene>
<keyword evidence="1" id="KW-0812">Transmembrane</keyword>
<keyword evidence="1" id="KW-0472">Membrane</keyword>
<comment type="caution">
    <text evidence="2">The sequence shown here is derived from an EMBL/GenBank/DDBJ whole genome shotgun (WGS) entry which is preliminary data.</text>
</comment>
<evidence type="ECO:0000313" key="3">
    <source>
        <dbReference type="Proteomes" id="UP000568380"/>
    </source>
</evidence>
<dbReference type="EMBL" id="JACHIN010000010">
    <property type="protein sequence ID" value="MBB5081411.1"/>
    <property type="molecule type" value="Genomic_DNA"/>
</dbReference>
<evidence type="ECO:0000256" key="1">
    <source>
        <dbReference type="SAM" id="Phobius"/>
    </source>
</evidence>
<dbReference type="AlphaFoldDB" id="A0A7W8AA54"/>
<feature type="transmembrane region" description="Helical" evidence="1">
    <location>
        <begin position="42"/>
        <end position="63"/>
    </location>
</feature>
<keyword evidence="1" id="KW-1133">Transmembrane helix</keyword>
<dbReference type="InterPro" id="IPR001646">
    <property type="entry name" value="5peptide_repeat"/>
</dbReference>
<dbReference type="Pfam" id="PF13576">
    <property type="entry name" value="Pentapeptide_3"/>
    <property type="match status" value="1"/>
</dbReference>
<evidence type="ECO:0008006" key="4">
    <source>
        <dbReference type="Google" id="ProtNLM"/>
    </source>
</evidence>